<comment type="caution">
    <text evidence="6">The sequence shown here is derived from an EMBL/GenBank/DDBJ whole genome shotgun (WGS) entry which is preliminary data.</text>
</comment>
<gene>
    <name evidence="6" type="ORF">ACFOMG_02600</name>
</gene>
<evidence type="ECO:0000256" key="2">
    <source>
        <dbReference type="ARBA" id="ARBA00022908"/>
    </source>
</evidence>
<dbReference type="Pfam" id="PF00589">
    <property type="entry name" value="Phage_integrase"/>
    <property type="match status" value="1"/>
</dbReference>
<accession>A0ABV7VSD8</accession>
<keyword evidence="4" id="KW-0233">DNA recombination</keyword>
<dbReference type="RefSeq" id="WP_376864798.1">
    <property type="nucleotide sequence ID" value="NZ_JBHRYB010000001.1"/>
</dbReference>
<dbReference type="InterPro" id="IPR011010">
    <property type="entry name" value="DNA_brk_join_enz"/>
</dbReference>
<sequence>MVLYGTVHELRDDVDGREQSYLIERDITPSTTRSYVYCLSKFLNYLEYCHIKHDTPNLHSSNTCSQKFINHYLNHELSSQLDSVSSLETHASALQAYFNFLVSIGIASTVKLRIFRKTRQSIAERSSKQFYIQYVSRYWRLELLNSCQTLAEKLMIRLGYEVGLRTSELMGLRVSGVNSLTSLFNQLDSPESASINHFKYKLEGRYTKNGRSRYIYLDSVLLEDMKRYFYTERHQASMKAKTRDGSFFLRTDQRFMGTGIGPEQGTRVFSRRSKEAGLNPLQSYHDLRHTFATELFHSELDNNEGRETRSESAALIVVAQRLGHSISRNGQAPAVTTRYIRMRLQMLEIEES</sequence>
<dbReference type="EMBL" id="JBHRYB010000001">
    <property type="protein sequence ID" value="MFC3679003.1"/>
    <property type="molecule type" value="Genomic_DNA"/>
</dbReference>
<dbReference type="InterPro" id="IPR010998">
    <property type="entry name" value="Integrase_recombinase_N"/>
</dbReference>
<comment type="similarity">
    <text evidence="1">Belongs to the 'phage' integrase family.</text>
</comment>
<organism evidence="6 7">
    <name type="scientific">Bacterioplanoides pacificum</name>
    <dbReference type="NCBI Taxonomy" id="1171596"/>
    <lineage>
        <taxon>Bacteria</taxon>
        <taxon>Pseudomonadati</taxon>
        <taxon>Pseudomonadota</taxon>
        <taxon>Gammaproteobacteria</taxon>
        <taxon>Oceanospirillales</taxon>
        <taxon>Oceanospirillaceae</taxon>
        <taxon>Bacterioplanoides</taxon>
    </lineage>
</organism>
<dbReference type="Gene3D" id="1.10.443.10">
    <property type="entry name" value="Intergrase catalytic core"/>
    <property type="match status" value="1"/>
</dbReference>
<proteinExistence type="inferred from homology"/>
<dbReference type="InterPro" id="IPR004107">
    <property type="entry name" value="Integrase_SAM-like_N"/>
</dbReference>
<dbReference type="PANTHER" id="PTHR30349">
    <property type="entry name" value="PHAGE INTEGRASE-RELATED"/>
    <property type="match status" value="1"/>
</dbReference>
<name>A0ABV7VSD8_9GAMM</name>
<dbReference type="PROSITE" id="PS51898">
    <property type="entry name" value="TYR_RECOMBINASE"/>
    <property type="match status" value="1"/>
</dbReference>
<dbReference type="InterPro" id="IPR013762">
    <property type="entry name" value="Integrase-like_cat_sf"/>
</dbReference>
<dbReference type="CDD" id="cd00397">
    <property type="entry name" value="DNA_BRE_C"/>
    <property type="match status" value="1"/>
</dbReference>
<dbReference type="Gene3D" id="1.10.150.130">
    <property type="match status" value="1"/>
</dbReference>
<reference evidence="7" key="1">
    <citation type="journal article" date="2019" name="Int. J. Syst. Evol. Microbiol.">
        <title>The Global Catalogue of Microorganisms (GCM) 10K type strain sequencing project: providing services to taxonomists for standard genome sequencing and annotation.</title>
        <authorList>
            <consortium name="The Broad Institute Genomics Platform"/>
            <consortium name="The Broad Institute Genome Sequencing Center for Infectious Disease"/>
            <person name="Wu L."/>
            <person name="Ma J."/>
        </authorList>
    </citation>
    <scope>NUCLEOTIDE SEQUENCE [LARGE SCALE GENOMIC DNA]</scope>
    <source>
        <strain evidence="7">KCTC 42424</strain>
    </source>
</reference>
<evidence type="ECO:0000313" key="7">
    <source>
        <dbReference type="Proteomes" id="UP001595722"/>
    </source>
</evidence>
<evidence type="ECO:0000313" key="6">
    <source>
        <dbReference type="EMBL" id="MFC3679003.1"/>
    </source>
</evidence>
<evidence type="ECO:0000259" key="5">
    <source>
        <dbReference type="PROSITE" id="PS51898"/>
    </source>
</evidence>
<keyword evidence="7" id="KW-1185">Reference proteome</keyword>
<dbReference type="SUPFAM" id="SSF56349">
    <property type="entry name" value="DNA breaking-rejoining enzymes"/>
    <property type="match status" value="1"/>
</dbReference>
<evidence type="ECO:0000256" key="4">
    <source>
        <dbReference type="ARBA" id="ARBA00023172"/>
    </source>
</evidence>
<feature type="domain" description="Tyr recombinase" evidence="5">
    <location>
        <begin position="125"/>
        <end position="352"/>
    </location>
</feature>
<evidence type="ECO:0000256" key="3">
    <source>
        <dbReference type="ARBA" id="ARBA00023125"/>
    </source>
</evidence>
<dbReference type="Pfam" id="PF02899">
    <property type="entry name" value="Phage_int_SAM_1"/>
    <property type="match status" value="1"/>
</dbReference>
<dbReference type="InterPro" id="IPR050090">
    <property type="entry name" value="Tyrosine_recombinase_XerCD"/>
</dbReference>
<dbReference type="InterPro" id="IPR002104">
    <property type="entry name" value="Integrase_catalytic"/>
</dbReference>
<dbReference type="Proteomes" id="UP001595722">
    <property type="component" value="Unassembled WGS sequence"/>
</dbReference>
<evidence type="ECO:0000256" key="1">
    <source>
        <dbReference type="ARBA" id="ARBA00008857"/>
    </source>
</evidence>
<protein>
    <submittedName>
        <fullName evidence="6">Tyrosine-type recombinase/integrase</fullName>
    </submittedName>
</protein>
<dbReference type="PANTHER" id="PTHR30349:SF41">
    <property type="entry name" value="INTEGRASE_RECOMBINASE PROTEIN MJ0367-RELATED"/>
    <property type="match status" value="1"/>
</dbReference>
<keyword evidence="3" id="KW-0238">DNA-binding</keyword>
<keyword evidence="2" id="KW-0229">DNA integration</keyword>